<evidence type="ECO:0000256" key="1">
    <source>
        <dbReference type="ARBA" id="ARBA00008324"/>
    </source>
</evidence>
<dbReference type="EMBL" id="QICC01000007">
    <property type="protein sequence ID" value="RNM42779.1"/>
    <property type="molecule type" value="Genomic_DNA"/>
</dbReference>
<comment type="similarity">
    <text evidence="1">Belongs to the thioesterase PaaI family.</text>
</comment>
<feature type="domain" description="Thioesterase" evidence="3">
    <location>
        <begin position="33"/>
        <end position="90"/>
    </location>
</feature>
<proteinExistence type="inferred from homology"/>
<organism evidence="5 7">
    <name type="scientific">Eggerthella sinensis</name>
    <dbReference type="NCBI Taxonomy" id="242230"/>
    <lineage>
        <taxon>Bacteria</taxon>
        <taxon>Bacillati</taxon>
        <taxon>Actinomycetota</taxon>
        <taxon>Coriobacteriia</taxon>
        <taxon>Eggerthellales</taxon>
        <taxon>Eggerthellaceae</taxon>
        <taxon>Eggerthella</taxon>
    </lineage>
</organism>
<keyword evidence="6" id="KW-1185">Reference proteome</keyword>
<keyword evidence="2" id="KW-0378">Hydrolase</keyword>
<dbReference type="GO" id="GO:0061522">
    <property type="term" value="F:1,4-dihydroxy-2-naphthoyl-CoA thioesterase activity"/>
    <property type="evidence" value="ECO:0007669"/>
    <property type="project" value="TreeGrafter"/>
</dbReference>
<dbReference type="Proteomes" id="UP000253817">
    <property type="component" value="Unassembled WGS sequence"/>
</dbReference>
<protein>
    <submittedName>
        <fullName evidence="5">PaaI family thioesterase</fullName>
    </submittedName>
</protein>
<evidence type="ECO:0000313" key="6">
    <source>
        <dbReference type="Proteomes" id="UP000253817"/>
    </source>
</evidence>
<dbReference type="EMBL" id="PPTT01000007">
    <property type="protein sequence ID" value="RDB69859.1"/>
    <property type="molecule type" value="Genomic_DNA"/>
</dbReference>
<dbReference type="PANTHER" id="PTHR43240">
    <property type="entry name" value="1,4-DIHYDROXY-2-NAPHTHOYL-COA THIOESTERASE 1"/>
    <property type="match status" value="1"/>
</dbReference>
<reference evidence="5" key="3">
    <citation type="journal article" date="2019" name="Microbiol. Resour. Announc.">
        <title>Draft Genome Sequences of Type Strains of Gordonibacter faecihominis, Paraeggerthella hongkongensis, Parvibacter caecicola,Slackia equolifaciens, Slackia faecicanis, and Slackia isoflavoniconvertens.</title>
        <authorList>
            <person name="Danylec N."/>
            <person name="Stoll D.A."/>
            <person name="Dotsch A."/>
            <person name="Huch M."/>
        </authorList>
    </citation>
    <scope>NUCLEOTIDE SEQUENCE</scope>
    <source>
        <strain evidence="5">DSM 16107</strain>
    </source>
</reference>
<dbReference type="Proteomes" id="UP000270112">
    <property type="component" value="Unassembled WGS sequence"/>
</dbReference>
<evidence type="ECO:0000259" key="3">
    <source>
        <dbReference type="Pfam" id="PF03061"/>
    </source>
</evidence>
<dbReference type="AlphaFoldDB" id="A0A3N0J0K0"/>
<name>A0A3N0J0K0_9ACTN</name>
<dbReference type="InterPro" id="IPR029069">
    <property type="entry name" value="HotDog_dom_sf"/>
</dbReference>
<dbReference type="OrthoDB" id="9798208at2"/>
<dbReference type="InterPro" id="IPR006683">
    <property type="entry name" value="Thioestr_dom"/>
</dbReference>
<dbReference type="NCBIfam" id="TIGR00369">
    <property type="entry name" value="unchar_dom_1"/>
    <property type="match status" value="1"/>
</dbReference>
<dbReference type="GO" id="GO:0005829">
    <property type="term" value="C:cytosol"/>
    <property type="evidence" value="ECO:0007669"/>
    <property type="project" value="TreeGrafter"/>
</dbReference>
<dbReference type="Pfam" id="PF03061">
    <property type="entry name" value="4HBT"/>
    <property type="match status" value="1"/>
</dbReference>
<reference evidence="7" key="2">
    <citation type="submission" date="2018-05" db="EMBL/GenBank/DDBJ databases">
        <title>Genome Sequencing of selected type strains of the family Eggerthellaceae.</title>
        <authorList>
            <person name="Danylec N."/>
            <person name="Stoll D.A."/>
            <person name="Doetsch A."/>
            <person name="Huch M."/>
        </authorList>
    </citation>
    <scope>NUCLEOTIDE SEQUENCE [LARGE SCALE GENOMIC DNA]</scope>
    <source>
        <strain evidence="7">DSM 16107</strain>
    </source>
</reference>
<evidence type="ECO:0000256" key="2">
    <source>
        <dbReference type="ARBA" id="ARBA00022801"/>
    </source>
</evidence>
<dbReference type="PANTHER" id="PTHR43240:SF5">
    <property type="entry name" value="1,4-DIHYDROXY-2-NAPHTHOYL-COA THIOESTERASE 1"/>
    <property type="match status" value="1"/>
</dbReference>
<dbReference type="Gene3D" id="3.10.129.10">
    <property type="entry name" value="Hotdog Thioesterase"/>
    <property type="match status" value="1"/>
</dbReference>
<dbReference type="CDD" id="cd03443">
    <property type="entry name" value="PaaI_thioesterase"/>
    <property type="match status" value="1"/>
</dbReference>
<sequence>MALTDLLHIETVSADKRRVECVMPITPDLFQPHGYLHGGATIALLETAASIGTEQNTDFDKERPFGIDVHVRHRKSGKAGALRGVAELEREETSERTGAVKQYWNVVALDDAGDVVSDGTIMTKIVSLAYLDQKEQERAAAR</sequence>
<evidence type="ECO:0000313" key="4">
    <source>
        <dbReference type="EMBL" id="RDB69859.1"/>
    </source>
</evidence>
<comment type="caution">
    <text evidence="5">The sequence shown here is derived from an EMBL/GenBank/DDBJ whole genome shotgun (WGS) entry which is preliminary data.</text>
</comment>
<gene>
    <name evidence="4" type="ORF">C1876_05560</name>
    <name evidence="5" type="ORF">DMP09_03310</name>
</gene>
<reference evidence="4 6" key="1">
    <citation type="journal article" date="2018" name="Elife">
        <title>Discovery and characterization of a prevalent human gut bacterial enzyme sufficient for the inactivation of a family of plant toxins.</title>
        <authorList>
            <person name="Koppel N."/>
            <person name="Bisanz J.E."/>
            <person name="Pandelia M.E."/>
            <person name="Turnbaugh P.J."/>
            <person name="Balskus E.P."/>
        </authorList>
    </citation>
    <scope>NUCLEOTIDE SEQUENCE [LARGE SCALE GENOMIC DNA]</scope>
    <source>
        <strain evidence="4 6">DSM 16107</strain>
    </source>
</reference>
<evidence type="ECO:0000313" key="5">
    <source>
        <dbReference type="EMBL" id="RNM42779.1"/>
    </source>
</evidence>
<dbReference type="InterPro" id="IPR003736">
    <property type="entry name" value="PAAI_dom"/>
</dbReference>
<dbReference type="RefSeq" id="WP_114545724.1">
    <property type="nucleotide sequence ID" value="NZ_CATYLB010000013.1"/>
</dbReference>
<dbReference type="SUPFAM" id="SSF54637">
    <property type="entry name" value="Thioesterase/thiol ester dehydrase-isomerase"/>
    <property type="match status" value="1"/>
</dbReference>
<evidence type="ECO:0000313" key="7">
    <source>
        <dbReference type="Proteomes" id="UP000270112"/>
    </source>
</evidence>
<accession>A0A3N0J0K0</accession>